<dbReference type="CDD" id="cd04301">
    <property type="entry name" value="NAT_SF"/>
    <property type="match status" value="1"/>
</dbReference>
<dbReference type="GO" id="GO:0016747">
    <property type="term" value="F:acyltransferase activity, transferring groups other than amino-acyl groups"/>
    <property type="evidence" value="ECO:0007669"/>
    <property type="project" value="InterPro"/>
</dbReference>
<organism evidence="2 3">
    <name type="scientific">Marinobacter excellens LAMA 842</name>
    <dbReference type="NCBI Taxonomy" id="1306954"/>
    <lineage>
        <taxon>Bacteria</taxon>
        <taxon>Pseudomonadati</taxon>
        <taxon>Pseudomonadota</taxon>
        <taxon>Gammaproteobacteria</taxon>
        <taxon>Pseudomonadales</taxon>
        <taxon>Marinobacteraceae</taxon>
        <taxon>Marinobacter</taxon>
    </lineage>
</organism>
<dbReference type="PANTHER" id="PTHR43305">
    <property type="entry name" value="FAMILY N-ACETYLTRANSFERASE, PUTATIVE (AFU_ORTHOLOGUE AFUA_2G01380)-RELATED"/>
    <property type="match status" value="1"/>
</dbReference>
<dbReference type="Pfam" id="PF00583">
    <property type="entry name" value="Acetyltransf_1"/>
    <property type="match status" value="1"/>
</dbReference>
<dbReference type="PANTHER" id="PTHR43305:SF1">
    <property type="entry name" value="FAMILY N-ACETYLTRANSFERASE, PUTATIVE (AFU_ORTHOLOGUE AFUA_2G01380)-RELATED"/>
    <property type="match status" value="1"/>
</dbReference>
<dbReference type="SUPFAM" id="SSF55729">
    <property type="entry name" value="Acyl-CoA N-acyltransferases (Nat)"/>
    <property type="match status" value="1"/>
</dbReference>
<evidence type="ECO:0000259" key="1">
    <source>
        <dbReference type="PROSITE" id="PS51186"/>
    </source>
</evidence>
<dbReference type="EMBL" id="LOCO01000047">
    <property type="protein sequence ID" value="KXO06289.1"/>
    <property type="molecule type" value="Genomic_DNA"/>
</dbReference>
<accession>A0A137S1I0</accession>
<gene>
    <name evidence="2" type="ORF">J122_4120</name>
</gene>
<dbReference type="RefSeq" id="WP_061333993.1">
    <property type="nucleotide sequence ID" value="NZ_LOCO01000047.1"/>
</dbReference>
<sequence>MPVKIEVAETTKQFDAGSRLIRAYADFLGLDLEFQGFSSELASLPKMYGPPKGALLLATLEGIHVGAVGLREFEPGVAEMKRMYVLPDYHGMGVGKALTEAFLGQAREMGYGSARLDSIRELDKALRLYQDFGFREIEPYRFNPHPEAVFMEYKIS</sequence>
<dbReference type="InterPro" id="IPR016181">
    <property type="entry name" value="Acyl_CoA_acyltransferase"/>
</dbReference>
<keyword evidence="2" id="KW-0808">Transferase</keyword>
<evidence type="ECO:0000313" key="2">
    <source>
        <dbReference type="EMBL" id="KXO06289.1"/>
    </source>
</evidence>
<keyword evidence="3" id="KW-1185">Reference proteome</keyword>
<name>A0A137S1I0_9GAMM</name>
<dbReference type="PATRIC" id="fig|1306954.6.peg.3199"/>
<dbReference type="PROSITE" id="PS51186">
    <property type="entry name" value="GNAT"/>
    <property type="match status" value="1"/>
</dbReference>
<dbReference type="AlphaFoldDB" id="A0A137S1I0"/>
<proteinExistence type="predicted"/>
<protein>
    <submittedName>
        <fullName evidence="2">Histone acetyltransferase HPA2 and related acetyltransferase</fullName>
    </submittedName>
</protein>
<dbReference type="InterPro" id="IPR000182">
    <property type="entry name" value="GNAT_dom"/>
</dbReference>
<reference evidence="3" key="1">
    <citation type="submission" date="2015-12" db="EMBL/GenBank/DDBJ databases">
        <authorList>
            <person name="Lima A."/>
            <person name="Farahani Zayas N."/>
            <person name="Castro Da Silva M.A."/>
            <person name="Cabral A."/>
            <person name="Pessatti M.L."/>
        </authorList>
    </citation>
    <scope>NUCLEOTIDE SEQUENCE [LARGE SCALE GENOMIC DNA]</scope>
    <source>
        <strain evidence="3">LAMA 842</strain>
    </source>
</reference>
<evidence type="ECO:0000313" key="3">
    <source>
        <dbReference type="Proteomes" id="UP000070282"/>
    </source>
</evidence>
<feature type="domain" description="N-acetyltransferase" evidence="1">
    <location>
        <begin position="3"/>
        <end position="156"/>
    </location>
</feature>
<dbReference type="Proteomes" id="UP000070282">
    <property type="component" value="Unassembled WGS sequence"/>
</dbReference>
<dbReference type="InterPro" id="IPR052777">
    <property type="entry name" value="Acetyltransferase_Enz"/>
</dbReference>
<comment type="caution">
    <text evidence="2">The sequence shown here is derived from an EMBL/GenBank/DDBJ whole genome shotgun (WGS) entry which is preliminary data.</text>
</comment>
<dbReference type="Gene3D" id="3.40.630.30">
    <property type="match status" value="1"/>
</dbReference>